<keyword evidence="2 9" id="KW-0813">Transport</keyword>
<feature type="domain" description="Sodium/calcium exchanger membrane region" evidence="10">
    <location>
        <begin position="207"/>
        <end position="342"/>
    </location>
</feature>
<gene>
    <name evidence="11" type="primary">cax</name>
    <name evidence="11" type="ORF">OXH55_02680</name>
</gene>
<sequence length="349" mass="38888">MKKIYIFVMMSVVFMFINTSSSLVNTIIYSIAVVPIAVLLGELTSKISEFIGEKRGGLLAATVGNFPELMMGVWSISFGMIPMVKSALIGSIVSNMLLVLGISIFIGGIKFKEQIFNKIIARTNFNMLLLAMSAMVVMASLNGYSNIKINTMTSISIKVSVVLITVYILGLIFSLYTHRNLFVISEKKDDNIQKNDKLYKYILIIEIIINSVLLFVISEKLIFNIREMVNSYNLPQEFIGIILIPILGNMGENVSAIMCAAHNRVNMSLEIAIGSSIQIALFATPLLVIFSYFMGVEMTFVFSNFQIIMSGIAIGMSFFVFQDGKTYWLEGAILIAIYTMVTMGYYYLV</sequence>
<keyword evidence="4 9" id="KW-0812">Transmembrane</keyword>
<keyword evidence="12" id="KW-1185">Reference proteome</keyword>
<dbReference type="InterPro" id="IPR004713">
    <property type="entry name" value="CaH_exchang"/>
</dbReference>
<protein>
    <recommendedName>
        <fullName evidence="9">Ca(2+)/H(+) antiporter</fullName>
    </recommendedName>
</protein>
<feature type="transmembrane region" description="Helical" evidence="9">
    <location>
        <begin position="127"/>
        <end position="145"/>
    </location>
</feature>
<comment type="subcellular location">
    <subcellularLocation>
        <location evidence="1">Endomembrane system</location>
        <topology evidence="1">Multi-pass membrane protein</topology>
    </subcellularLocation>
</comment>
<evidence type="ECO:0000256" key="6">
    <source>
        <dbReference type="ARBA" id="ARBA00022989"/>
    </source>
</evidence>
<dbReference type="RefSeq" id="WP_268047931.1">
    <property type="nucleotide sequence ID" value="NZ_JAPQES010000001.1"/>
</dbReference>
<dbReference type="PANTHER" id="PTHR31503">
    <property type="entry name" value="VACUOLAR CALCIUM ION TRANSPORTER"/>
    <property type="match status" value="1"/>
</dbReference>
<name>A0ABT4CM63_9CLOT</name>
<organism evidence="11 12">
    <name type="scientific">Clostridium ganghwense</name>
    <dbReference type="NCBI Taxonomy" id="312089"/>
    <lineage>
        <taxon>Bacteria</taxon>
        <taxon>Bacillati</taxon>
        <taxon>Bacillota</taxon>
        <taxon>Clostridia</taxon>
        <taxon>Eubacteriales</taxon>
        <taxon>Clostridiaceae</taxon>
        <taxon>Clostridium</taxon>
    </lineage>
</organism>
<keyword evidence="3 9" id="KW-0109">Calcium transport</keyword>
<keyword evidence="5 9" id="KW-0106">Calcium</keyword>
<keyword evidence="9" id="KW-0050">Antiport</keyword>
<dbReference type="InterPro" id="IPR044880">
    <property type="entry name" value="NCX_ion-bd_dom_sf"/>
</dbReference>
<proteinExistence type="inferred from homology"/>
<feature type="transmembrane region" description="Helical" evidence="9">
    <location>
        <begin position="238"/>
        <end position="259"/>
    </location>
</feature>
<feature type="transmembrane region" description="Helical" evidence="9">
    <location>
        <begin position="27"/>
        <end position="45"/>
    </location>
</feature>
<comment type="function">
    <text evidence="9">Ca(+)/H(+) antiporter that extrudes calcium in exchange for external protons.</text>
</comment>
<evidence type="ECO:0000256" key="2">
    <source>
        <dbReference type="ARBA" id="ARBA00022448"/>
    </source>
</evidence>
<reference evidence="11" key="1">
    <citation type="submission" date="2022-12" db="EMBL/GenBank/DDBJ databases">
        <authorList>
            <person name="Wang J."/>
        </authorList>
    </citation>
    <scope>NUCLEOTIDE SEQUENCE</scope>
    <source>
        <strain evidence="11">HY-42-06</strain>
    </source>
</reference>
<dbReference type="Pfam" id="PF01699">
    <property type="entry name" value="Na_Ca_ex"/>
    <property type="match status" value="2"/>
</dbReference>
<dbReference type="InterPro" id="IPR004837">
    <property type="entry name" value="NaCa_Exmemb"/>
</dbReference>
<evidence type="ECO:0000313" key="12">
    <source>
        <dbReference type="Proteomes" id="UP001079657"/>
    </source>
</evidence>
<feature type="transmembrane region" description="Helical" evidence="9">
    <location>
        <begin position="271"/>
        <end position="294"/>
    </location>
</feature>
<dbReference type="PANTHER" id="PTHR31503:SF22">
    <property type="entry name" value="VACUOLAR CALCIUM ION TRANSPORTER"/>
    <property type="match status" value="1"/>
</dbReference>
<feature type="transmembrane region" description="Helical" evidence="9">
    <location>
        <begin position="57"/>
        <end position="81"/>
    </location>
</feature>
<feature type="transmembrane region" description="Helical" evidence="9">
    <location>
        <begin position="157"/>
        <end position="177"/>
    </location>
</feature>
<keyword evidence="6 9" id="KW-1133">Transmembrane helix</keyword>
<feature type="transmembrane region" description="Helical" evidence="9">
    <location>
        <begin position="87"/>
        <end position="106"/>
    </location>
</feature>
<evidence type="ECO:0000313" key="11">
    <source>
        <dbReference type="EMBL" id="MCY6369553.1"/>
    </source>
</evidence>
<dbReference type="EMBL" id="JAPQES010000001">
    <property type="protein sequence ID" value="MCY6369553.1"/>
    <property type="molecule type" value="Genomic_DNA"/>
</dbReference>
<comment type="caution">
    <text evidence="11">The sequence shown here is derived from an EMBL/GenBank/DDBJ whole genome shotgun (WGS) entry which is preliminary data.</text>
</comment>
<comment type="caution">
    <text evidence="9">Lacks conserved residue(s) required for the propagation of feature annotation.</text>
</comment>
<evidence type="ECO:0000256" key="1">
    <source>
        <dbReference type="ARBA" id="ARBA00004127"/>
    </source>
</evidence>
<feature type="transmembrane region" description="Helical" evidence="9">
    <location>
        <begin position="300"/>
        <end position="321"/>
    </location>
</feature>
<evidence type="ECO:0000256" key="7">
    <source>
        <dbReference type="ARBA" id="ARBA00023065"/>
    </source>
</evidence>
<dbReference type="Proteomes" id="UP001079657">
    <property type="component" value="Unassembled WGS sequence"/>
</dbReference>
<dbReference type="Gene3D" id="1.20.1420.30">
    <property type="entry name" value="NCX, central ion-binding region"/>
    <property type="match status" value="1"/>
</dbReference>
<feature type="domain" description="Sodium/calcium exchanger membrane region" evidence="10">
    <location>
        <begin position="26"/>
        <end position="175"/>
    </location>
</feature>
<evidence type="ECO:0000256" key="8">
    <source>
        <dbReference type="ARBA" id="ARBA00023136"/>
    </source>
</evidence>
<evidence type="ECO:0000256" key="5">
    <source>
        <dbReference type="ARBA" id="ARBA00022837"/>
    </source>
</evidence>
<comment type="similarity">
    <text evidence="9">Belongs to the Ca(2+):cation antiporter (CaCA) (TC 2.A.19) family.</text>
</comment>
<evidence type="ECO:0000256" key="9">
    <source>
        <dbReference type="RuleBase" id="RU365028"/>
    </source>
</evidence>
<accession>A0ABT4CM63</accession>
<evidence type="ECO:0000256" key="3">
    <source>
        <dbReference type="ARBA" id="ARBA00022568"/>
    </source>
</evidence>
<evidence type="ECO:0000256" key="4">
    <source>
        <dbReference type="ARBA" id="ARBA00022692"/>
    </source>
</evidence>
<feature type="transmembrane region" description="Helical" evidence="9">
    <location>
        <begin position="198"/>
        <end position="218"/>
    </location>
</feature>
<evidence type="ECO:0000259" key="10">
    <source>
        <dbReference type="Pfam" id="PF01699"/>
    </source>
</evidence>
<dbReference type="InterPro" id="IPR004798">
    <property type="entry name" value="CAX-like"/>
</dbReference>
<dbReference type="NCBIfam" id="TIGR00378">
    <property type="entry name" value="cax"/>
    <property type="match status" value="1"/>
</dbReference>
<feature type="transmembrane region" description="Helical" evidence="9">
    <location>
        <begin position="328"/>
        <end position="348"/>
    </location>
</feature>
<keyword evidence="7 9" id="KW-0406">Ion transport</keyword>
<keyword evidence="8 9" id="KW-0472">Membrane</keyword>